<dbReference type="InterPro" id="IPR021797">
    <property type="entry name" value="Wzy_C_2"/>
</dbReference>
<dbReference type="PANTHER" id="PTHR37422:SF13">
    <property type="entry name" value="LIPOPOLYSACCHARIDE BIOSYNTHESIS PROTEIN PA4999-RELATED"/>
    <property type="match status" value="1"/>
</dbReference>
<feature type="transmembrane region" description="Helical" evidence="5">
    <location>
        <begin position="388"/>
        <end position="410"/>
    </location>
</feature>
<feature type="transmembrane region" description="Helical" evidence="5">
    <location>
        <begin position="171"/>
        <end position="187"/>
    </location>
</feature>
<keyword evidence="4 5" id="KW-0472">Membrane</keyword>
<dbReference type="Pfam" id="PF04932">
    <property type="entry name" value="Wzy_C"/>
    <property type="match status" value="1"/>
</dbReference>
<evidence type="ECO:0000313" key="8">
    <source>
        <dbReference type="EMBL" id="GAA3983784.1"/>
    </source>
</evidence>
<dbReference type="InterPro" id="IPR051533">
    <property type="entry name" value="WaaL-like"/>
</dbReference>
<keyword evidence="8" id="KW-0436">Ligase</keyword>
<dbReference type="PANTHER" id="PTHR37422">
    <property type="entry name" value="TEICHURONIC ACID BIOSYNTHESIS PROTEIN TUAE"/>
    <property type="match status" value="1"/>
</dbReference>
<dbReference type="RefSeq" id="WP_344867932.1">
    <property type="nucleotide sequence ID" value="NZ_BAABBP010000002.1"/>
</dbReference>
<keyword evidence="2 5" id="KW-0812">Transmembrane</keyword>
<proteinExistence type="predicted"/>
<evidence type="ECO:0000256" key="5">
    <source>
        <dbReference type="SAM" id="Phobius"/>
    </source>
</evidence>
<sequence>MQKENPNYYLLLGLFSFVLSIAWLIPNHNQPWTTFHSDFWAALVLGCCALIYVLIGRSATPVRLDALSLATLGLLAVCVLQFAAGKIGSFGVFWVSALYLLGLLLAIVVGRWWGEAHPRQVLGFLFGAAAVGALLSLPLQIYQLLDQEFLTIWARSGMQSRYQANLGQPNQLGSLLLLGVVGLGWAWSRKLLPAALALLLAAGLLFGLALTESRTGWLNVLLIGCAVLYWRRIPAIKKLALAFALLVVFYVLCVLAVPQLNAWAHGADGVREVRSLADSGRLNIWHVLLKACTLQPWTGYGWGQLRHAQFSWDLIPIDLVKGTIGHAHNLVLDLMLWNGIPIGLAFTAVLAWWWWKVAARVKTADQWFMLAFLVVLFTHGMLEFPLQYAYFLLPAGMMMGALSASVELPFQIKLPKWSIFPALLLALAAVMVTARDFLIIENSPVLLMEFKELEGDKPDVYVPDMWVLTHLRDNIVLAQKNPVKFNSPADIEWAEYVVRTTFGANSMFQLAVMHAYAGDADAAHFWQHFACRATGDSGCEKYREKWEKLAPKYPPMAKAGWKLAG</sequence>
<evidence type="ECO:0000313" key="9">
    <source>
        <dbReference type="Proteomes" id="UP001501627"/>
    </source>
</evidence>
<feature type="transmembrane region" description="Helical" evidence="5">
    <location>
        <begin position="239"/>
        <end position="257"/>
    </location>
</feature>
<feature type="domain" description="Virulence factor membrane-bound polymerase C-terminal" evidence="7">
    <location>
        <begin position="367"/>
        <end position="526"/>
    </location>
</feature>
<feature type="transmembrane region" description="Helical" evidence="5">
    <location>
        <begin position="37"/>
        <end position="55"/>
    </location>
</feature>
<comment type="subcellular location">
    <subcellularLocation>
        <location evidence="1">Membrane</location>
        <topology evidence="1">Multi-pass membrane protein</topology>
    </subcellularLocation>
</comment>
<dbReference type="InterPro" id="IPR007016">
    <property type="entry name" value="O-antigen_ligase-rel_domated"/>
</dbReference>
<feature type="transmembrane region" description="Helical" evidence="5">
    <location>
        <begin position="90"/>
        <end position="109"/>
    </location>
</feature>
<reference evidence="9" key="1">
    <citation type="journal article" date="2019" name="Int. J. Syst. Evol. Microbiol.">
        <title>The Global Catalogue of Microorganisms (GCM) 10K type strain sequencing project: providing services to taxonomists for standard genome sequencing and annotation.</title>
        <authorList>
            <consortium name="The Broad Institute Genomics Platform"/>
            <consortium name="The Broad Institute Genome Sequencing Center for Infectious Disease"/>
            <person name="Wu L."/>
            <person name="Ma J."/>
        </authorList>
    </citation>
    <scope>NUCLEOTIDE SEQUENCE [LARGE SCALE GENOMIC DNA]</scope>
    <source>
        <strain evidence="9">JCM 17561</strain>
    </source>
</reference>
<accession>A0ABP7QKG9</accession>
<dbReference type="GO" id="GO:0016874">
    <property type="term" value="F:ligase activity"/>
    <property type="evidence" value="ECO:0007669"/>
    <property type="project" value="UniProtKB-KW"/>
</dbReference>
<evidence type="ECO:0000256" key="2">
    <source>
        <dbReference type="ARBA" id="ARBA00022692"/>
    </source>
</evidence>
<feature type="domain" description="O-antigen ligase-related" evidence="6">
    <location>
        <begin position="200"/>
        <end position="346"/>
    </location>
</feature>
<feature type="transmembrane region" description="Helical" evidence="5">
    <location>
        <begin position="216"/>
        <end position="232"/>
    </location>
</feature>
<evidence type="ECO:0000256" key="4">
    <source>
        <dbReference type="ARBA" id="ARBA00023136"/>
    </source>
</evidence>
<gene>
    <name evidence="8" type="ORF">GCM10022279_03950</name>
</gene>
<protein>
    <submittedName>
        <fullName evidence="8">O-antigen ligase family protein</fullName>
    </submittedName>
</protein>
<dbReference type="Proteomes" id="UP001501627">
    <property type="component" value="Unassembled WGS sequence"/>
</dbReference>
<name>A0ABP7QKG9_9BURK</name>
<feature type="transmembrane region" description="Helical" evidence="5">
    <location>
        <begin position="335"/>
        <end position="355"/>
    </location>
</feature>
<organism evidence="8 9">
    <name type="scientific">Comamonas faecalis</name>
    <dbReference type="NCBI Taxonomy" id="1387849"/>
    <lineage>
        <taxon>Bacteria</taxon>
        <taxon>Pseudomonadati</taxon>
        <taxon>Pseudomonadota</taxon>
        <taxon>Betaproteobacteria</taxon>
        <taxon>Burkholderiales</taxon>
        <taxon>Comamonadaceae</taxon>
        <taxon>Comamonas</taxon>
    </lineage>
</organism>
<feature type="transmembrane region" description="Helical" evidence="5">
    <location>
        <begin position="121"/>
        <end position="141"/>
    </location>
</feature>
<keyword evidence="9" id="KW-1185">Reference proteome</keyword>
<comment type="caution">
    <text evidence="8">The sequence shown here is derived from an EMBL/GenBank/DDBJ whole genome shotgun (WGS) entry which is preliminary data.</text>
</comment>
<feature type="transmembrane region" description="Helical" evidence="5">
    <location>
        <begin position="367"/>
        <end position="382"/>
    </location>
</feature>
<dbReference type="EMBL" id="BAABBP010000002">
    <property type="protein sequence ID" value="GAA3983784.1"/>
    <property type="molecule type" value="Genomic_DNA"/>
</dbReference>
<feature type="transmembrane region" description="Helical" evidence="5">
    <location>
        <begin position="67"/>
        <end position="84"/>
    </location>
</feature>
<feature type="transmembrane region" description="Helical" evidence="5">
    <location>
        <begin position="417"/>
        <end position="434"/>
    </location>
</feature>
<feature type="transmembrane region" description="Helical" evidence="5">
    <location>
        <begin position="194"/>
        <end position="210"/>
    </location>
</feature>
<feature type="transmembrane region" description="Helical" evidence="5">
    <location>
        <begin position="7"/>
        <end position="25"/>
    </location>
</feature>
<evidence type="ECO:0000259" key="7">
    <source>
        <dbReference type="Pfam" id="PF11846"/>
    </source>
</evidence>
<evidence type="ECO:0000256" key="1">
    <source>
        <dbReference type="ARBA" id="ARBA00004141"/>
    </source>
</evidence>
<keyword evidence="3 5" id="KW-1133">Transmembrane helix</keyword>
<evidence type="ECO:0000256" key="3">
    <source>
        <dbReference type="ARBA" id="ARBA00022989"/>
    </source>
</evidence>
<dbReference type="Pfam" id="PF11846">
    <property type="entry name" value="Wzy_C_2"/>
    <property type="match status" value="1"/>
</dbReference>
<evidence type="ECO:0000259" key="6">
    <source>
        <dbReference type="Pfam" id="PF04932"/>
    </source>
</evidence>